<dbReference type="Proteomes" id="UP000193067">
    <property type="component" value="Unassembled WGS sequence"/>
</dbReference>
<protein>
    <recommendedName>
        <fullName evidence="2">PH domain-containing protein</fullName>
    </recommendedName>
</protein>
<feature type="compositionally biased region" description="Polar residues" evidence="1">
    <location>
        <begin position="978"/>
        <end position="988"/>
    </location>
</feature>
<feature type="compositionally biased region" description="Polar residues" evidence="1">
    <location>
        <begin position="1273"/>
        <end position="1291"/>
    </location>
</feature>
<proteinExistence type="predicted"/>
<feature type="compositionally biased region" description="Low complexity" evidence="1">
    <location>
        <begin position="1041"/>
        <end position="1058"/>
    </location>
</feature>
<gene>
    <name evidence="3" type="ORF">PYCCODRAFT_1431653</name>
</gene>
<feature type="compositionally biased region" description="Low complexity" evidence="1">
    <location>
        <begin position="1068"/>
        <end position="1088"/>
    </location>
</feature>
<dbReference type="InterPro" id="IPR058155">
    <property type="entry name" value="Skg3/CAF120-like_PH"/>
</dbReference>
<feature type="compositionally biased region" description="Basic and acidic residues" evidence="1">
    <location>
        <begin position="650"/>
        <end position="667"/>
    </location>
</feature>
<feature type="region of interest" description="Disordered" evidence="1">
    <location>
        <begin position="583"/>
        <end position="1381"/>
    </location>
</feature>
<name>A0A1Y2IZR8_TRAC3</name>
<dbReference type="Pfam" id="PF25381">
    <property type="entry name" value="PH_26"/>
    <property type="match status" value="1"/>
</dbReference>
<dbReference type="SUPFAM" id="SSF50729">
    <property type="entry name" value="PH domain-like"/>
    <property type="match status" value="1"/>
</dbReference>
<feature type="compositionally biased region" description="Polar residues" evidence="1">
    <location>
        <begin position="683"/>
        <end position="698"/>
    </location>
</feature>
<dbReference type="STRING" id="1353009.A0A1Y2IZR8"/>
<feature type="compositionally biased region" description="Low complexity" evidence="1">
    <location>
        <begin position="1160"/>
        <end position="1181"/>
    </location>
</feature>
<feature type="compositionally biased region" description="Low complexity" evidence="1">
    <location>
        <begin position="104"/>
        <end position="119"/>
    </location>
</feature>
<dbReference type="Pfam" id="PF00169">
    <property type="entry name" value="PH"/>
    <property type="match status" value="1"/>
</dbReference>
<dbReference type="InterPro" id="IPR001849">
    <property type="entry name" value="PH_domain"/>
</dbReference>
<feature type="compositionally biased region" description="Acidic residues" evidence="1">
    <location>
        <begin position="1223"/>
        <end position="1243"/>
    </location>
</feature>
<feature type="compositionally biased region" description="Polar residues" evidence="1">
    <location>
        <begin position="40"/>
        <end position="52"/>
    </location>
</feature>
<feature type="region of interest" description="Disordered" evidence="1">
    <location>
        <begin position="1468"/>
        <end position="1489"/>
    </location>
</feature>
<accession>A0A1Y2IZR8</accession>
<evidence type="ECO:0000313" key="4">
    <source>
        <dbReference type="Proteomes" id="UP000193067"/>
    </source>
</evidence>
<feature type="compositionally biased region" description="Pro residues" evidence="1">
    <location>
        <begin position="597"/>
        <end position="613"/>
    </location>
</feature>
<feature type="compositionally biased region" description="Acidic residues" evidence="1">
    <location>
        <begin position="957"/>
        <end position="969"/>
    </location>
</feature>
<reference evidence="3 4" key="1">
    <citation type="journal article" date="2015" name="Biotechnol. Biofuels">
        <title>Enhanced degradation of softwood versus hardwood by the white-rot fungus Pycnoporus coccineus.</title>
        <authorList>
            <person name="Couturier M."/>
            <person name="Navarro D."/>
            <person name="Chevret D."/>
            <person name="Henrissat B."/>
            <person name="Piumi F."/>
            <person name="Ruiz-Duenas F.J."/>
            <person name="Martinez A.T."/>
            <person name="Grigoriev I.V."/>
            <person name="Riley R."/>
            <person name="Lipzen A."/>
            <person name="Berrin J.G."/>
            <person name="Master E.R."/>
            <person name="Rosso M.N."/>
        </authorList>
    </citation>
    <scope>NUCLEOTIDE SEQUENCE [LARGE SCALE GENOMIC DNA]</scope>
    <source>
        <strain evidence="3 4">BRFM310</strain>
    </source>
</reference>
<dbReference type="Gene3D" id="2.30.29.30">
    <property type="entry name" value="Pleckstrin-homology domain (PH domain)/Phosphotyrosine-binding domain (PTB)"/>
    <property type="match status" value="1"/>
</dbReference>
<sequence length="1735" mass="185704">MTTVPPPRPTSSPRWDSRNEGFVSPARLQQWKQENERTHTFSSTPSQIQQPPAGSEHPPSAPGDRPSNGRRITDVYPNTPSPAKPQHRSKPSFSAFFSRKSSQQDDAPQSPPAAQRQPAEPVGSEADAPQPQPQPPLPLSPQRAPSHDDSSVATSPRVLQKEPPLTRSQTNMPPPAPIPPLHPEIRSVVTLTLAHAHKVYFSGPLVRRYERQPDGQKPSKDEGWREVWAQLGGTTLSVWDMAEIREASKQGKQVPPTYINVTDAFVHVLGSVALPTTPGAPPKRYSNVLTLNTAGSNLYLFSCPSAEALVQWTAAFRLSAWEKSRLEEIYTAHLIRITLNDGRSTPSPLMNGRLEGWVRVRVAGQTDWKRLWMVISAGTNAGHPEHGSISSTGHDRPESPTAPRKKRMSHLFSREKSPTRSHLPARPMIQLFASSRPKDKKKALLTMRSVTQAFAVYPERPELISRSMLMKLEGSLGDEDMAGALKLREAWLLVMPELEGQNMRASEMLRWIIAIHDAFELYGRPRMYSWDPRDSKSMMFAYPIGPNRDLLFLDREFAETLDPRDDRTSVIRLQLQRILLDRMNGVGPEGPTGPAGPAGPPANNGPPSLPPVPHVAADEPADEPEAGPSRQPVSNGGMSLQLPPLSFDDSPMHDEKPAPQEEDDRRPLTPITERSVPLEAASRSLSGEKSQENKAQPSSSPPHPTIPEEPSRSILDLPLVTSPTPTSPPPESTFSGRRSVDSLAQGSASRPDSKLSHRPGQIASVPSRSSSGHLGSPPMPSETVRALQSPQPRSPTPPRFQSPRALSPPRTSSPLRAASPPPPQPQPQSQAQSPPPVPPTPETPSSVRIVPPRSMSQSSIPTVMYTVPAPSSRTSHDQAKDKPAPPLPSIPSQSPPAVPRKNSADTDDILGDAGAALFYMQHMQQQQQQQQQQQGGVGSSTFAAIRKRGPPPKVSPSEDEDETPSESDSEPYTPPPRATTSPVRVQQTSPPPIAKDHAPPAVPAKSPRQPTADQPSAVSPPTPSAEAPAPVSRPSGLRNKPSGARAAPASSSTRMSASLQNSFPPDQAPAETVEPPTTTPTSTTTVTTDKSDDDMAAAVQDPVPAHDHGFDDPAADALAALSFLEREEQPAPPAAPQSPTQRNAPVASRSPSVPEVIETPASPSQSRPAPSEPRSSFAPSRLAAERKAKTQAQQAAHQAAVLRPGKANGRKGKPRDSSAWGESSEEEEEEEEEDDDDVDSDDEPAPRTRTTSVSDQASALGHGAPPSVRSPYGQANSASPARSQVDVNNSGAYPGQPRRPRDLPQLPGQMPPDQEGYLGAQPQPRRFVSDTYTDGGRRSMYPESTSRQASPSFNQSSGRPASQYPSATPAALLQPPSRPIWSQVLDADRQVDPTANNNRDTFIQIEAPAAAMTKAFTPHGLLSAGLQDKQDRSAKRQEELARETGASLINVPNKPPPPQTGLLGAVTAHERERKREGGLGAALTEREREKRLAEERQRKLDELQRQQLDQMQQGGSMYGGMGMAPMGFNPMMANPMMMGMNPMMTGGWGYPGMMPGFAPNPQQLFAAQQAAAQAYQQAMVAMSTAGSQIGGDGGGNPGPLNPMMTGGSMGMGGFDPRMSMMGMPMMNTGMGGMGMGGMTPGMGGLNPNMTGMGGMNPAMGMGGMGMNPMMGGGMGMQMTGGGMGMHMTGGSQFDPRFSPTGEGAPRQQGSPAGPRPADSSDGSQNPSGPSSNAQS</sequence>
<organism evidence="3 4">
    <name type="scientific">Trametes coccinea (strain BRFM310)</name>
    <name type="common">Pycnoporus coccineus</name>
    <dbReference type="NCBI Taxonomy" id="1353009"/>
    <lineage>
        <taxon>Eukaryota</taxon>
        <taxon>Fungi</taxon>
        <taxon>Dikarya</taxon>
        <taxon>Basidiomycota</taxon>
        <taxon>Agaricomycotina</taxon>
        <taxon>Agaricomycetes</taxon>
        <taxon>Polyporales</taxon>
        <taxon>Polyporaceae</taxon>
        <taxon>Trametes</taxon>
    </lineage>
</organism>
<feature type="region of interest" description="Disordered" evidence="1">
    <location>
        <begin position="383"/>
        <end position="421"/>
    </location>
</feature>
<feature type="compositionally biased region" description="Polar residues" evidence="1">
    <location>
        <begin position="1720"/>
        <end position="1735"/>
    </location>
</feature>
<feature type="compositionally biased region" description="Pro residues" evidence="1">
    <location>
        <begin position="130"/>
        <end position="139"/>
    </location>
</feature>
<feature type="region of interest" description="Disordered" evidence="1">
    <location>
        <begin position="1683"/>
        <end position="1735"/>
    </location>
</feature>
<feature type="compositionally biased region" description="Low complexity" evidence="1">
    <location>
        <begin position="1190"/>
        <end position="1200"/>
    </location>
</feature>
<dbReference type="InterPro" id="IPR011993">
    <property type="entry name" value="PH-like_dom_sf"/>
</dbReference>
<feature type="compositionally biased region" description="Pro residues" evidence="1">
    <location>
        <begin position="884"/>
        <end position="898"/>
    </location>
</feature>
<dbReference type="EMBL" id="KZ084090">
    <property type="protein sequence ID" value="OSD06640.1"/>
    <property type="molecule type" value="Genomic_DNA"/>
</dbReference>
<feature type="compositionally biased region" description="Basic and acidic residues" evidence="1">
    <location>
        <begin position="1468"/>
        <end position="1477"/>
    </location>
</feature>
<evidence type="ECO:0000259" key="2">
    <source>
        <dbReference type="PROSITE" id="PS50003"/>
    </source>
</evidence>
<feature type="compositionally biased region" description="Pro residues" evidence="1">
    <location>
        <begin position="1"/>
        <end position="10"/>
    </location>
</feature>
<feature type="compositionally biased region" description="Pro residues" evidence="1">
    <location>
        <begin position="172"/>
        <end position="181"/>
    </location>
</feature>
<evidence type="ECO:0000313" key="3">
    <source>
        <dbReference type="EMBL" id="OSD06640.1"/>
    </source>
</evidence>
<feature type="domain" description="PH" evidence="2">
    <location>
        <begin position="198"/>
        <end position="321"/>
    </location>
</feature>
<dbReference type="PROSITE" id="PS50003">
    <property type="entry name" value="PH_DOMAIN"/>
    <property type="match status" value="1"/>
</dbReference>
<feature type="compositionally biased region" description="Polar residues" evidence="1">
    <location>
        <begin position="764"/>
        <end position="773"/>
    </location>
</feature>
<feature type="compositionally biased region" description="Polar residues" evidence="1">
    <location>
        <begin position="1248"/>
        <end position="1257"/>
    </location>
</feature>
<evidence type="ECO:0000256" key="1">
    <source>
        <dbReference type="SAM" id="MobiDB-lite"/>
    </source>
</evidence>
<feature type="compositionally biased region" description="Low complexity" evidence="1">
    <location>
        <begin position="801"/>
        <end position="818"/>
    </location>
</feature>
<feature type="compositionally biased region" description="Polar residues" evidence="1">
    <location>
        <begin position="1342"/>
        <end position="1366"/>
    </location>
</feature>
<feature type="compositionally biased region" description="Basic and acidic residues" evidence="1">
    <location>
        <begin position="874"/>
        <end position="883"/>
    </location>
</feature>
<feature type="compositionally biased region" description="Pro residues" evidence="1">
    <location>
        <begin position="833"/>
        <end position="842"/>
    </location>
</feature>
<dbReference type="OrthoDB" id="5563754at2759"/>
<dbReference type="SMART" id="SM00233">
    <property type="entry name" value="PH"/>
    <property type="match status" value="2"/>
</dbReference>
<feature type="region of interest" description="Disordered" evidence="1">
    <location>
        <begin position="1"/>
        <end position="181"/>
    </location>
</feature>
<feature type="compositionally biased region" description="Low complexity" evidence="1">
    <location>
        <begin position="924"/>
        <end position="934"/>
    </location>
</feature>
<keyword evidence="4" id="KW-1185">Reference proteome</keyword>